<sequence>MKNCKGNCGKHIGLMNDYCSECKDKLSLREKTIQAIKFDLRTY</sequence>
<accession>A0A0F9PCY3</accession>
<dbReference type="EMBL" id="LAZR01005568">
    <property type="protein sequence ID" value="KKM98855.1"/>
    <property type="molecule type" value="Genomic_DNA"/>
</dbReference>
<comment type="caution">
    <text evidence="1">The sequence shown here is derived from an EMBL/GenBank/DDBJ whole genome shotgun (WGS) entry which is preliminary data.</text>
</comment>
<dbReference type="AlphaFoldDB" id="A0A0F9PCY3"/>
<organism evidence="1">
    <name type="scientific">marine sediment metagenome</name>
    <dbReference type="NCBI Taxonomy" id="412755"/>
    <lineage>
        <taxon>unclassified sequences</taxon>
        <taxon>metagenomes</taxon>
        <taxon>ecological metagenomes</taxon>
    </lineage>
</organism>
<evidence type="ECO:0000313" key="1">
    <source>
        <dbReference type="EMBL" id="KKM98855.1"/>
    </source>
</evidence>
<gene>
    <name evidence="1" type="ORF">LCGC14_1153730</name>
</gene>
<name>A0A0F9PCY3_9ZZZZ</name>
<protein>
    <submittedName>
        <fullName evidence="1">Uncharacterized protein</fullName>
    </submittedName>
</protein>
<reference evidence="1" key="1">
    <citation type="journal article" date="2015" name="Nature">
        <title>Complex archaea that bridge the gap between prokaryotes and eukaryotes.</title>
        <authorList>
            <person name="Spang A."/>
            <person name="Saw J.H."/>
            <person name="Jorgensen S.L."/>
            <person name="Zaremba-Niedzwiedzka K."/>
            <person name="Martijn J."/>
            <person name="Lind A.E."/>
            <person name="van Eijk R."/>
            <person name="Schleper C."/>
            <person name="Guy L."/>
            <person name="Ettema T.J."/>
        </authorList>
    </citation>
    <scope>NUCLEOTIDE SEQUENCE</scope>
</reference>
<proteinExistence type="predicted"/>